<proteinExistence type="inferred from homology"/>
<dbReference type="InterPro" id="IPR042197">
    <property type="entry name" value="Apaf_helical"/>
</dbReference>
<evidence type="ECO:0000256" key="1">
    <source>
        <dbReference type="ARBA" id="ARBA00005485"/>
    </source>
</evidence>
<evidence type="ECO:0000256" key="5">
    <source>
        <dbReference type="PROSITE-ProRule" id="PRU00176"/>
    </source>
</evidence>
<feature type="compositionally biased region" description="Polar residues" evidence="7">
    <location>
        <begin position="195"/>
        <end position="206"/>
    </location>
</feature>
<dbReference type="Gene3D" id="3.90.550.10">
    <property type="entry name" value="Spore Coat Polysaccharide Biosynthesis Protein SpsA, Chain A"/>
    <property type="match status" value="1"/>
</dbReference>
<feature type="region of interest" description="Disordered" evidence="7">
    <location>
        <begin position="1590"/>
        <end position="1610"/>
    </location>
</feature>
<dbReference type="InterPro" id="IPR029044">
    <property type="entry name" value="Nucleotide-diphossugar_trans"/>
</dbReference>
<dbReference type="Pfam" id="PF23598">
    <property type="entry name" value="LRR_14"/>
    <property type="match status" value="1"/>
</dbReference>
<feature type="coiled-coil region" evidence="6">
    <location>
        <begin position="1448"/>
        <end position="1503"/>
    </location>
</feature>
<dbReference type="InterPro" id="IPR000504">
    <property type="entry name" value="RRM_dom"/>
</dbReference>
<dbReference type="PANTHER" id="PTHR32054:SF31">
    <property type="entry name" value="PROTEIN WEAK CHLOROPLAST MOVEMENT UNDER BLUE LIGHT 1"/>
    <property type="match status" value="1"/>
</dbReference>
<dbReference type="InterPro" id="IPR058922">
    <property type="entry name" value="WHD_DRP"/>
</dbReference>
<dbReference type="Gene3D" id="3.40.50.300">
    <property type="entry name" value="P-loop containing nucleotide triphosphate hydrolases"/>
    <property type="match status" value="1"/>
</dbReference>
<evidence type="ECO:0000256" key="3">
    <source>
        <dbReference type="ARBA" id="ARBA00022821"/>
    </source>
</evidence>
<dbReference type="GO" id="GO:0009904">
    <property type="term" value="P:chloroplast accumulation movement"/>
    <property type="evidence" value="ECO:0007669"/>
    <property type="project" value="TreeGrafter"/>
</dbReference>
<dbReference type="PANTHER" id="PTHR32054">
    <property type="entry name" value="HEAVY CHAIN, PUTATIVE, EXPRESSED-RELATED-RELATED"/>
    <property type="match status" value="1"/>
</dbReference>
<dbReference type="OrthoDB" id="1931671at2759"/>
<dbReference type="Gene3D" id="1.10.8.430">
    <property type="entry name" value="Helical domain of apoptotic protease-activating factors"/>
    <property type="match status" value="1"/>
</dbReference>
<dbReference type="Pfam" id="PF00931">
    <property type="entry name" value="NB-ARC"/>
    <property type="match status" value="1"/>
</dbReference>
<dbReference type="Pfam" id="PF23559">
    <property type="entry name" value="WHD_DRP"/>
    <property type="match status" value="1"/>
</dbReference>
<keyword evidence="5" id="KW-0694">RNA-binding</keyword>
<dbReference type="SUPFAM" id="SSF54928">
    <property type="entry name" value="RNA-binding domain, RBD"/>
    <property type="match status" value="1"/>
</dbReference>
<evidence type="ECO:0000256" key="4">
    <source>
        <dbReference type="ARBA" id="ARBA00023054"/>
    </source>
</evidence>
<feature type="compositionally biased region" description="Polar residues" evidence="7">
    <location>
        <begin position="1922"/>
        <end position="1939"/>
    </location>
</feature>
<feature type="compositionally biased region" description="Polar residues" evidence="7">
    <location>
        <begin position="1202"/>
        <end position="1228"/>
    </location>
</feature>
<dbReference type="InterPro" id="IPR027417">
    <property type="entry name" value="P-loop_NTPase"/>
</dbReference>
<feature type="compositionally biased region" description="Polar residues" evidence="7">
    <location>
        <begin position="267"/>
        <end position="289"/>
    </location>
</feature>
<feature type="region of interest" description="Disordered" evidence="7">
    <location>
        <begin position="1877"/>
        <end position="1907"/>
    </location>
</feature>
<dbReference type="InterPro" id="IPR012677">
    <property type="entry name" value="Nucleotide-bd_a/b_plait_sf"/>
</dbReference>
<dbReference type="Gene3D" id="3.80.10.10">
    <property type="entry name" value="Ribonuclease Inhibitor"/>
    <property type="match status" value="2"/>
</dbReference>
<feature type="compositionally biased region" description="Polar residues" evidence="7">
    <location>
        <begin position="148"/>
        <end position="181"/>
    </location>
</feature>
<dbReference type="EMBL" id="JADGMS010000002">
    <property type="protein sequence ID" value="KAF9687572.1"/>
    <property type="molecule type" value="Genomic_DNA"/>
</dbReference>
<feature type="compositionally biased region" description="Polar residues" evidence="7">
    <location>
        <begin position="221"/>
        <end position="235"/>
    </location>
</feature>
<dbReference type="InterPro" id="IPR055414">
    <property type="entry name" value="LRR_R13L4/SHOC2-like"/>
</dbReference>
<feature type="region of interest" description="Disordered" evidence="7">
    <location>
        <begin position="143"/>
        <end position="235"/>
    </location>
</feature>
<name>A0A835TIW9_9ROSI</name>
<feature type="coiled-coil region" evidence="6">
    <location>
        <begin position="1543"/>
        <end position="1580"/>
    </location>
</feature>
<dbReference type="SUPFAM" id="SSF52058">
    <property type="entry name" value="L domain-like"/>
    <property type="match status" value="1"/>
</dbReference>
<keyword evidence="4 6" id="KW-0175">Coiled coil</keyword>
<keyword evidence="10" id="KW-1185">Reference proteome</keyword>
<dbReference type="InterPro" id="IPR035979">
    <property type="entry name" value="RBD_domain_sf"/>
</dbReference>
<feature type="region of interest" description="Disordered" evidence="7">
    <location>
        <begin position="1922"/>
        <end position="1941"/>
    </location>
</feature>
<dbReference type="InterPro" id="IPR002182">
    <property type="entry name" value="NB-ARC"/>
</dbReference>
<evidence type="ECO:0000256" key="7">
    <source>
        <dbReference type="SAM" id="MobiDB-lite"/>
    </source>
</evidence>
<evidence type="ECO:0000313" key="10">
    <source>
        <dbReference type="Proteomes" id="UP000657918"/>
    </source>
</evidence>
<evidence type="ECO:0000313" key="9">
    <source>
        <dbReference type="EMBL" id="KAF9687572.1"/>
    </source>
</evidence>
<dbReference type="SUPFAM" id="SSF53448">
    <property type="entry name" value="Nucleotide-diphospho-sugar transferases"/>
    <property type="match status" value="1"/>
</dbReference>
<comment type="similarity">
    <text evidence="1">Belongs to the WEB family.</text>
</comment>
<feature type="region of interest" description="Disordered" evidence="7">
    <location>
        <begin position="1283"/>
        <end position="1309"/>
    </location>
</feature>
<evidence type="ECO:0000256" key="6">
    <source>
        <dbReference type="SAM" id="Coils"/>
    </source>
</evidence>
<organism evidence="9 10">
    <name type="scientific">Salix dunnii</name>
    <dbReference type="NCBI Taxonomy" id="1413687"/>
    <lineage>
        <taxon>Eukaryota</taxon>
        <taxon>Viridiplantae</taxon>
        <taxon>Streptophyta</taxon>
        <taxon>Embryophyta</taxon>
        <taxon>Tracheophyta</taxon>
        <taxon>Spermatophyta</taxon>
        <taxon>Magnoliopsida</taxon>
        <taxon>eudicotyledons</taxon>
        <taxon>Gunneridae</taxon>
        <taxon>Pentapetalae</taxon>
        <taxon>rosids</taxon>
        <taxon>fabids</taxon>
        <taxon>Malpighiales</taxon>
        <taxon>Salicaceae</taxon>
        <taxon>Saliceae</taxon>
        <taxon>Salix</taxon>
    </lineage>
</organism>
<keyword evidence="2" id="KW-0677">Repeat</keyword>
<dbReference type="GO" id="GO:0006952">
    <property type="term" value="P:defense response"/>
    <property type="evidence" value="ECO:0007669"/>
    <property type="project" value="UniProtKB-KW"/>
</dbReference>
<reference evidence="9 10" key="1">
    <citation type="submission" date="2020-10" db="EMBL/GenBank/DDBJ databases">
        <title>Plant Genome Project.</title>
        <authorList>
            <person name="Zhang R.-G."/>
        </authorList>
    </citation>
    <scope>NUCLEOTIDE SEQUENCE [LARGE SCALE GENOMIC DNA]</scope>
    <source>
        <strain evidence="9">FAFU-HL-1</strain>
        <tissue evidence="9">Leaf</tissue>
    </source>
</reference>
<evidence type="ECO:0000259" key="8">
    <source>
        <dbReference type="PROSITE" id="PS50102"/>
    </source>
</evidence>
<dbReference type="GO" id="GO:0003723">
    <property type="term" value="F:RNA binding"/>
    <property type="evidence" value="ECO:0007669"/>
    <property type="project" value="UniProtKB-UniRule"/>
</dbReference>
<feature type="coiled-coil region" evidence="6">
    <location>
        <begin position="1359"/>
        <end position="1414"/>
    </location>
</feature>
<dbReference type="GO" id="GO:0043531">
    <property type="term" value="F:ADP binding"/>
    <property type="evidence" value="ECO:0007669"/>
    <property type="project" value="InterPro"/>
</dbReference>
<dbReference type="Pfam" id="PF05701">
    <property type="entry name" value="WEMBL"/>
    <property type="match status" value="1"/>
</dbReference>
<protein>
    <recommendedName>
        <fullName evidence="8">RRM domain-containing protein</fullName>
    </recommendedName>
</protein>
<dbReference type="Gene3D" id="1.10.10.10">
    <property type="entry name" value="Winged helix-like DNA-binding domain superfamily/Winged helix DNA-binding domain"/>
    <property type="match status" value="1"/>
</dbReference>
<keyword evidence="3" id="KW-0611">Plant defense</keyword>
<evidence type="ECO:0000256" key="2">
    <source>
        <dbReference type="ARBA" id="ARBA00022737"/>
    </source>
</evidence>
<dbReference type="InterPro" id="IPR036388">
    <property type="entry name" value="WH-like_DNA-bd_sf"/>
</dbReference>
<dbReference type="SUPFAM" id="SSF52540">
    <property type="entry name" value="P-loop containing nucleoside triphosphate hydrolases"/>
    <property type="match status" value="1"/>
</dbReference>
<dbReference type="GO" id="GO:0009903">
    <property type="term" value="P:chloroplast avoidance movement"/>
    <property type="evidence" value="ECO:0007669"/>
    <property type="project" value="TreeGrafter"/>
</dbReference>
<feature type="compositionally biased region" description="Basic and acidic residues" evidence="7">
    <location>
        <begin position="1590"/>
        <end position="1608"/>
    </location>
</feature>
<dbReference type="Pfam" id="PF00076">
    <property type="entry name" value="RRM_1"/>
    <property type="match status" value="1"/>
</dbReference>
<dbReference type="InterPro" id="IPR008545">
    <property type="entry name" value="Web"/>
</dbReference>
<accession>A0A835TIW9</accession>
<dbReference type="GO" id="GO:0005829">
    <property type="term" value="C:cytosol"/>
    <property type="evidence" value="ECO:0007669"/>
    <property type="project" value="TreeGrafter"/>
</dbReference>
<dbReference type="Gene3D" id="3.30.70.330">
    <property type="match status" value="1"/>
</dbReference>
<feature type="coiled-coil region" evidence="6">
    <location>
        <begin position="1616"/>
        <end position="1643"/>
    </location>
</feature>
<dbReference type="PRINTS" id="PR00364">
    <property type="entry name" value="DISEASERSIST"/>
</dbReference>
<dbReference type="Proteomes" id="UP000657918">
    <property type="component" value="Unassembled WGS sequence"/>
</dbReference>
<feature type="domain" description="RRM" evidence="8">
    <location>
        <begin position="1960"/>
        <end position="2020"/>
    </location>
</feature>
<feature type="region of interest" description="Disordered" evidence="7">
    <location>
        <begin position="1188"/>
        <end position="1236"/>
    </location>
</feature>
<comment type="caution">
    <text evidence="9">The sequence shown here is derived from an EMBL/GenBank/DDBJ whole genome shotgun (WGS) entry which is preliminary data.</text>
</comment>
<sequence length="2020" mass="226044">MASATTVSSLIKKMQDLIDNKEVTHARLKRKIQCYIKDLNGHKLLTKQCGYEKIINDGLDPQFLRHAYEVEDIIDTFVLRAELQRQRMLTKMLSFIPVVSTCCEKRLSVELEEPLKHLKELLSKDKDTGIYGTAEQRVLEEHQAPANEESTSHGQDADSAGTSISDEQKISSTTGQSNSNEKIVGPVGSRVSDEQPVSTARTSISDEQVDPAKPSFPGDQVSHSNGAGPTNSNEHVLSDDQIVSEGQPAHAVDSSNLETIANVPDGLSTQTPRPSVSGEKQAQTVAPQQRANISDRLDEELEFVGLDDQVELIEATLKRQKLRFLISVVGVAGSGKTTIVRTIYKKAEIVQSFQYRAWVHVSKEFSEKDLLIDILKQVTTIKDEEKLPLEKLQERVRDVLISRRYLIVLDDVQTSDVQNLLKNTFVNSLNGSRVILTVRDREIIDAIDAEGKFSLDLRRLTSRESETLFLKRVRTDNRSEIPKIDLSIYEKCGGLPLAIVVLAGLLSTKEPSSWSTVIKRIDFSKDPSKAVLTLAYQDLPPDLKPCLLYLGLFPQEREIPIRRLFRLWEAEGLVKCSNQGSPEEVSPEKYFEDLVKRNMIEVPRRRLDGSPKTSCAPGILYDNVFPDAADSGFFYVHRSSDDKTPFLRRAAVYTDISGFSSPYKDLKHLRSYISFNTRKGDAPADEVSKLLHMIINMDGFALLTVLDLEHVYKPVLSEVIGKLPLLKYLGLRWTFLDSIPNSVGDLPRLETLDVKHTNITCLPVSIWNSKKLQHLYMNGIHFDVPIRKQLPDESPANLVTLRGLLIGKKVPRKDWLKGLKGLRTLALTCHTESLEEIVHWISPSLTNLRSLKLRSIDEFSRPSRLPLESMPNNQSLSELYLTGKLPPEIGVSQLPQNLKMLSLAVSKLEHDPMPELGKLPNLNILRLFARSYLGKEMTCQSKGFPVLRVLKLWMLEELEKWTVPEDSMPLLRELEIRCCKNLKEIDGWQRLSSSLKELILTNMPDTLVRDIKKREEWAKVPITVNIWDFGLLPVRVPGSLQFLISIYWLDVILEGLRDLILLLDNSISEPKRNALAAAGWKIRLVKRIRNPRAEKYSCNDSKFRAWQLSDCSKIIFIDADIIVLRNLEPSSSSQDDGPSHGEASSSYAANVELDHVPMKDNSVDKTELNHQGALKDDSKSEATQNVLNIQDESRERTAELRISSNGPQYQEKTEDIQNSTDGQMSQRKTGPVPNSPGVWQPQDPISSTHFHVNDGIPSISSPLERARSEEHALPHVRVRVQQDELASPHAKVVSPAFRTPKSTDSPRYVKQSDMNRGLIDTAAPFESVKEAVSKFGGIVDWKAHRIQTVERRKLVDQELETVQVEMPEYKKRSEAAEEEKIQVLMELDSTKRLIEDLKLDLERAQTEEHQAKQDSELATLRVEEMEQGIADEASVAAKAQLEVAKSRYSAAVLELKTVNDELEALHKEYATLVSEKDEAVKKAEEAVSASKEVEKTVEELTIELIATKQSLESAHAAHLEAEEQRIGATMAKEQDSLLWEKGLKLAEEELQRLDQQILSAKDLKSKLDTTSALLADLKAELAAYMESKIMEGTEGKPKSEQQEPEKTSHTTIQAAVASSKKELEEVKLNIEKATAEVNCLKVASISLQTELEKEKSSFSEIKQREGMASVTVAALRAELDKTRSETALVQIKDKESREMTPEIPKQLQLAAEAADVAMSLAQMAHEELCKAKEEAEQAKAGASTMESRLIAAQKEIEAARASEKMALAAIKALQESESAQGINNLDLPASVTLSLEEYFELSKRSHEAEEQANLRVASAISQIEVARESESRTVEKLERVNQEMTARKEALKIAMDKAEQAKEGKLGVEQELRKWRAENEQRRRAGDSGKGAANCNKSPRGSFDGTKNVDRVLDAAVDCVSSPKSNVPGSNAATDSSPELQICDKNGKNRDGALYNMKFNNIYVKNSTESTTDEGLKDVFTEHGAITSTVMMRDADEKSKCFEFVNFEKVEDVDEAVKNS</sequence>
<feature type="compositionally biased region" description="Basic and acidic residues" evidence="7">
    <location>
        <begin position="1877"/>
        <end position="1887"/>
    </location>
</feature>
<gene>
    <name evidence="9" type="ORF">SADUNF_Sadunf02G0107300</name>
</gene>
<dbReference type="PROSITE" id="PS50102">
    <property type="entry name" value="RRM"/>
    <property type="match status" value="1"/>
</dbReference>
<dbReference type="InterPro" id="IPR032675">
    <property type="entry name" value="LRR_dom_sf"/>
</dbReference>
<feature type="region of interest" description="Disordered" evidence="7">
    <location>
        <begin position="261"/>
        <end position="289"/>
    </location>
</feature>